<keyword evidence="2" id="KW-1133">Transmembrane helix</keyword>
<feature type="transmembrane region" description="Helical" evidence="2">
    <location>
        <begin position="97"/>
        <end position="118"/>
    </location>
</feature>
<dbReference type="EMBL" id="VJXX01000005">
    <property type="protein sequence ID" value="MPY11759.1"/>
    <property type="molecule type" value="Genomic_DNA"/>
</dbReference>
<dbReference type="InterPro" id="IPR003675">
    <property type="entry name" value="Rce1/LyrA-like_dom"/>
</dbReference>
<evidence type="ECO:0000256" key="2">
    <source>
        <dbReference type="SAM" id="Phobius"/>
    </source>
</evidence>
<comment type="caution">
    <text evidence="4">The sequence shown here is derived from an EMBL/GenBank/DDBJ whole genome shotgun (WGS) entry which is preliminary data.</text>
</comment>
<proteinExistence type="predicted"/>
<dbReference type="AlphaFoldDB" id="A0A7X1NRL8"/>
<sequence length="287" mass="30347">MHPDPPSSAHLQPGPPSTSRSGPRASGTGGTPEPTSGPASAPRRRIRAELLIVLGLSLGQSGVYAIVNLAEKLTRGPLAAQTTTLNPVLNDRQYFDLTYQLLNIAFALVPVALVLYLLGGHGVSAFRRLGFTFEKPLRTVGFGVGLAAIIGVGTLGVYAGGRALGITTALVPAALDAYWWTIPVLVLSAVRHAVLEEVIVVGYLFIRLRELGWSTPAIVVSSALLRGSYHLYQGFGPFIGNVLMGLLFGWFYTRTRRVMPLVIAHALIDITGFVGFALIGPAIGIGG</sequence>
<dbReference type="GO" id="GO:0004175">
    <property type="term" value="F:endopeptidase activity"/>
    <property type="evidence" value="ECO:0007669"/>
    <property type="project" value="UniProtKB-ARBA"/>
</dbReference>
<dbReference type="GO" id="GO:0006508">
    <property type="term" value="P:proteolysis"/>
    <property type="evidence" value="ECO:0007669"/>
    <property type="project" value="UniProtKB-KW"/>
</dbReference>
<feature type="transmembrane region" description="Helical" evidence="2">
    <location>
        <begin position="139"/>
        <end position="158"/>
    </location>
</feature>
<feature type="transmembrane region" description="Helical" evidence="2">
    <location>
        <begin position="235"/>
        <end position="253"/>
    </location>
</feature>
<feature type="transmembrane region" description="Helical" evidence="2">
    <location>
        <begin position="260"/>
        <end position="283"/>
    </location>
</feature>
<dbReference type="Pfam" id="PF02517">
    <property type="entry name" value="Rce1-like"/>
    <property type="match status" value="1"/>
</dbReference>
<feature type="transmembrane region" description="Helical" evidence="2">
    <location>
        <begin position="50"/>
        <end position="67"/>
    </location>
</feature>
<keyword evidence="5" id="KW-1185">Reference proteome</keyword>
<evidence type="ECO:0000313" key="5">
    <source>
        <dbReference type="Proteomes" id="UP000326464"/>
    </source>
</evidence>
<reference evidence="5" key="1">
    <citation type="submission" date="2019-07" db="EMBL/GenBank/DDBJ databases">
        <title>Arthrobacter KR32 sp. nov., isolated from mountain cheese made of cows milk.</title>
        <authorList>
            <person name="Flegler A."/>
        </authorList>
    </citation>
    <scope>NUCLEOTIDE SEQUENCE [LARGE SCALE GENOMIC DNA]</scope>
    <source>
        <strain evidence="5">KR32</strain>
    </source>
</reference>
<feature type="region of interest" description="Disordered" evidence="1">
    <location>
        <begin position="1"/>
        <end position="42"/>
    </location>
</feature>
<feature type="domain" description="CAAX prenyl protease 2/Lysostaphin resistance protein A-like" evidence="3">
    <location>
        <begin position="179"/>
        <end position="270"/>
    </location>
</feature>
<feature type="compositionally biased region" description="Low complexity" evidence="1">
    <location>
        <begin position="17"/>
        <end position="40"/>
    </location>
</feature>
<keyword evidence="2" id="KW-0812">Transmembrane</keyword>
<dbReference type="GO" id="GO:0008237">
    <property type="term" value="F:metallopeptidase activity"/>
    <property type="evidence" value="ECO:0007669"/>
    <property type="project" value="UniProtKB-KW"/>
</dbReference>
<protein>
    <submittedName>
        <fullName evidence="4">CPBP family intramembrane metalloprotease</fullName>
    </submittedName>
</protein>
<dbReference type="GO" id="GO:0080120">
    <property type="term" value="P:CAAX-box protein maturation"/>
    <property type="evidence" value="ECO:0007669"/>
    <property type="project" value="UniProtKB-ARBA"/>
</dbReference>
<organism evidence="4 5">
    <name type="scientific">Arthrobacter bussei</name>
    <dbReference type="NCBI Taxonomy" id="2594179"/>
    <lineage>
        <taxon>Bacteria</taxon>
        <taxon>Bacillati</taxon>
        <taxon>Actinomycetota</taxon>
        <taxon>Actinomycetes</taxon>
        <taxon>Micrococcales</taxon>
        <taxon>Micrococcaceae</taxon>
        <taxon>Arthrobacter</taxon>
    </lineage>
</organism>
<keyword evidence="2" id="KW-0472">Membrane</keyword>
<dbReference type="RefSeq" id="WP_152816645.1">
    <property type="nucleotide sequence ID" value="NZ_VJXX01000005.1"/>
</dbReference>
<gene>
    <name evidence="4" type="ORF">FNH21_13710</name>
</gene>
<keyword evidence="4" id="KW-0482">Metalloprotease</keyword>
<evidence type="ECO:0000313" key="4">
    <source>
        <dbReference type="EMBL" id="MPY11759.1"/>
    </source>
</evidence>
<keyword evidence="4" id="KW-0645">Protease</keyword>
<keyword evidence="4" id="KW-0378">Hydrolase</keyword>
<accession>A0A7X1NRL8</accession>
<evidence type="ECO:0000259" key="3">
    <source>
        <dbReference type="Pfam" id="PF02517"/>
    </source>
</evidence>
<dbReference type="Proteomes" id="UP000326464">
    <property type="component" value="Unassembled WGS sequence"/>
</dbReference>
<name>A0A7X1NRL8_9MICC</name>
<dbReference type="OrthoDB" id="4453618at2"/>
<evidence type="ECO:0000256" key="1">
    <source>
        <dbReference type="SAM" id="MobiDB-lite"/>
    </source>
</evidence>